<reference evidence="9 10" key="1">
    <citation type="submission" date="2018-06" db="EMBL/GenBank/DDBJ databases">
        <authorList>
            <consortium name="Pathogen Informatics"/>
            <person name="Doyle S."/>
        </authorList>
    </citation>
    <scope>NUCLEOTIDE SEQUENCE [LARGE SCALE GENOMIC DNA]</scope>
    <source>
        <strain evidence="9 10">NCTC11938</strain>
    </source>
</reference>
<feature type="transmembrane region" description="Helical" evidence="6">
    <location>
        <begin position="198"/>
        <end position="218"/>
    </location>
</feature>
<evidence type="ECO:0000256" key="2">
    <source>
        <dbReference type="ARBA" id="ARBA00022475"/>
    </source>
</evidence>
<dbReference type="GO" id="GO:0046688">
    <property type="term" value="P:response to copper ion"/>
    <property type="evidence" value="ECO:0007669"/>
    <property type="project" value="UniProtKB-UniRule"/>
</dbReference>
<keyword evidence="6" id="KW-0997">Cell inner membrane</keyword>
<dbReference type="InterPro" id="IPR047689">
    <property type="entry name" value="CopD"/>
</dbReference>
<dbReference type="Pfam" id="PF05425">
    <property type="entry name" value="CopD"/>
    <property type="match status" value="1"/>
</dbReference>
<keyword evidence="3 6" id="KW-0812">Transmembrane</keyword>
<dbReference type="NCBIfam" id="NF033808">
    <property type="entry name" value="copper_CopD"/>
    <property type="match status" value="1"/>
</dbReference>
<evidence type="ECO:0000256" key="6">
    <source>
        <dbReference type="RuleBase" id="RU369037"/>
    </source>
</evidence>
<keyword evidence="2 6" id="KW-1003">Cell membrane</keyword>
<dbReference type="AlphaFoldDB" id="A0A379FF96"/>
<dbReference type="GeneID" id="6800122"/>
<dbReference type="GO" id="GO:0006825">
    <property type="term" value="P:copper ion transport"/>
    <property type="evidence" value="ECO:0007669"/>
    <property type="project" value="InterPro"/>
</dbReference>
<organism evidence="9 10">
    <name type="scientific">Proteus mirabilis</name>
    <dbReference type="NCBI Taxonomy" id="584"/>
    <lineage>
        <taxon>Bacteria</taxon>
        <taxon>Pseudomonadati</taxon>
        <taxon>Pseudomonadota</taxon>
        <taxon>Gammaproteobacteria</taxon>
        <taxon>Enterobacterales</taxon>
        <taxon>Morganellaceae</taxon>
        <taxon>Proteus</taxon>
    </lineage>
</organism>
<keyword evidence="5 6" id="KW-0472">Membrane</keyword>
<evidence type="ECO:0000256" key="5">
    <source>
        <dbReference type="ARBA" id="ARBA00023136"/>
    </source>
</evidence>
<evidence type="ECO:0000259" key="7">
    <source>
        <dbReference type="Pfam" id="PF05425"/>
    </source>
</evidence>
<protein>
    <recommendedName>
        <fullName evidence="6">Copper resistance protein D</fullName>
    </recommendedName>
</protein>
<dbReference type="InterPro" id="IPR032694">
    <property type="entry name" value="CopC/D"/>
</dbReference>
<evidence type="ECO:0000313" key="10">
    <source>
        <dbReference type="Proteomes" id="UP000254191"/>
    </source>
</evidence>
<dbReference type="OMA" id="TMMRFSR"/>
<comment type="similarity">
    <text evidence="6">Belongs to the CopD family.</text>
</comment>
<feature type="transmembrane region" description="Helical" evidence="6">
    <location>
        <begin position="119"/>
        <end position="140"/>
    </location>
</feature>
<comment type="function">
    <text evidence="6">Involved in copper resistance.</text>
</comment>
<evidence type="ECO:0000256" key="1">
    <source>
        <dbReference type="ARBA" id="ARBA00004651"/>
    </source>
</evidence>
<evidence type="ECO:0000313" key="9">
    <source>
        <dbReference type="EMBL" id="SUC18361.1"/>
    </source>
</evidence>
<evidence type="ECO:0000256" key="4">
    <source>
        <dbReference type="ARBA" id="ARBA00022989"/>
    </source>
</evidence>
<dbReference type="PANTHER" id="PTHR34820">
    <property type="entry name" value="INNER MEMBRANE PROTEIN YEBZ"/>
    <property type="match status" value="1"/>
</dbReference>
<feature type="transmembrane region" description="Helical" evidence="6">
    <location>
        <begin position="238"/>
        <end position="259"/>
    </location>
</feature>
<reference evidence="8" key="2">
    <citation type="submission" date="2023-06" db="EMBL/GenBank/DDBJ databases">
        <authorList>
            <consortium name="Clinical and Environmental Microbiology Branch: Whole genome sequencing antimicrobial resistance pathogens in the healthcare setting"/>
        </authorList>
    </citation>
    <scope>NUCLEOTIDE SEQUENCE</scope>
    <source>
        <strain evidence="8">Microbial</strain>
    </source>
</reference>
<sequence>MTPEDVYILCRIFHFVAVMFMFGLSCSAAILAKEKFVPLIQVRLRPALAISTITVFVSTYLWMIVQSGIMGDGWQDAWSLTIWQAVLGTSFGQIWQWQLVLSSLALIALFIHQRSIRNISLLLISTLMLVLHAFIGHSAMFTGSEAVIYKLNQSIHLISGAYWFGGLWPFVVCLQFLRNKDELADGMIKPIIATMKRFSLFGHFAVLLVIASGIVSAIMLLPGWPATTQLSSEYQSMLWLKIAFVALMLGLALVNRYVLVPHIRKKNNFQWLLINSWFELLLGTMVILTVAIFAINSPV</sequence>
<keyword evidence="4 6" id="KW-1133">Transmembrane helix</keyword>
<feature type="transmembrane region" description="Helical" evidence="6">
    <location>
        <begin position="44"/>
        <end position="65"/>
    </location>
</feature>
<feature type="transmembrane region" description="Helical" evidence="6">
    <location>
        <begin position="160"/>
        <end position="177"/>
    </location>
</feature>
<dbReference type="Proteomes" id="UP001171165">
    <property type="component" value="Unassembled WGS sequence"/>
</dbReference>
<feature type="transmembrane region" description="Helical" evidence="6">
    <location>
        <begin position="271"/>
        <end position="295"/>
    </location>
</feature>
<dbReference type="GO" id="GO:0005886">
    <property type="term" value="C:plasma membrane"/>
    <property type="evidence" value="ECO:0007669"/>
    <property type="project" value="UniProtKB-SubCell"/>
</dbReference>
<keyword evidence="6" id="KW-0186">Copper</keyword>
<name>A0A379FF96_PROMI</name>
<feature type="domain" description="Copper resistance protein D" evidence="7">
    <location>
        <begin position="193"/>
        <end position="292"/>
    </location>
</feature>
<dbReference type="PANTHER" id="PTHR34820:SF4">
    <property type="entry name" value="INNER MEMBRANE PROTEIN YEBZ"/>
    <property type="match status" value="1"/>
</dbReference>
<dbReference type="EMBL" id="UGTS01000004">
    <property type="protein sequence ID" value="SUC18361.1"/>
    <property type="molecule type" value="Genomic_DNA"/>
</dbReference>
<feature type="transmembrane region" description="Helical" evidence="6">
    <location>
        <begin position="94"/>
        <end position="112"/>
    </location>
</feature>
<dbReference type="Proteomes" id="UP000254191">
    <property type="component" value="Unassembled WGS sequence"/>
</dbReference>
<dbReference type="EMBL" id="ABKSPD020000004">
    <property type="protein sequence ID" value="EKW9775579.1"/>
    <property type="molecule type" value="Genomic_DNA"/>
</dbReference>
<accession>A0A379FF96</accession>
<evidence type="ECO:0000313" key="8">
    <source>
        <dbReference type="EMBL" id="EKW9775579.1"/>
    </source>
</evidence>
<evidence type="ECO:0000256" key="3">
    <source>
        <dbReference type="ARBA" id="ARBA00022692"/>
    </source>
</evidence>
<dbReference type="InterPro" id="IPR008457">
    <property type="entry name" value="Cu-R_CopD_dom"/>
</dbReference>
<feature type="transmembrane region" description="Helical" evidence="6">
    <location>
        <begin position="12"/>
        <end position="32"/>
    </location>
</feature>
<proteinExistence type="inferred from homology"/>
<gene>
    <name evidence="9" type="primary">yebZ</name>
    <name evidence="8" type="synonym">copD</name>
    <name evidence="9" type="ORF">NCTC11938_00687</name>
    <name evidence="8" type="ORF">PW210_001382</name>
</gene>
<comment type="subcellular location">
    <subcellularLocation>
        <location evidence="6">Cell inner membrane</location>
        <topology evidence="6">Multi-pass membrane protein</topology>
    </subcellularLocation>
    <subcellularLocation>
        <location evidence="1">Cell membrane</location>
        <topology evidence="1">Multi-pass membrane protein</topology>
    </subcellularLocation>
</comment>
<dbReference type="RefSeq" id="WP_004242564.1">
    <property type="nucleotide sequence ID" value="NZ_ABFDCH020000079.1"/>
</dbReference>